<evidence type="ECO:0000256" key="7">
    <source>
        <dbReference type="ARBA" id="ARBA00022792"/>
    </source>
</evidence>
<dbReference type="InterPro" id="IPR045299">
    <property type="entry name" value="Complex1_LYR_NDUFA6_LYRM6"/>
</dbReference>
<keyword evidence="15" id="KW-1185">Reference proteome</keyword>
<evidence type="ECO:0000313" key="14">
    <source>
        <dbReference type="EMBL" id="KAH3862086.1"/>
    </source>
</evidence>
<dbReference type="GO" id="GO:0045271">
    <property type="term" value="C:respiratory chain complex I"/>
    <property type="evidence" value="ECO:0007669"/>
    <property type="project" value="InterPro"/>
</dbReference>
<keyword evidence="8" id="KW-0249">Electron transport</keyword>
<proteinExistence type="inferred from homology"/>
<evidence type="ECO:0000256" key="12">
    <source>
        <dbReference type="ARBA" id="ARBA00032352"/>
    </source>
</evidence>
<dbReference type="OrthoDB" id="14535at2759"/>
<dbReference type="Proteomes" id="UP000828390">
    <property type="component" value="Unassembled WGS sequence"/>
</dbReference>
<evidence type="ECO:0000256" key="10">
    <source>
        <dbReference type="ARBA" id="ARBA00023136"/>
    </source>
</evidence>
<evidence type="ECO:0000256" key="13">
    <source>
        <dbReference type="ARBA" id="ARBA00046116"/>
    </source>
</evidence>
<evidence type="ECO:0000256" key="1">
    <source>
        <dbReference type="ARBA" id="ARBA00004443"/>
    </source>
</evidence>
<dbReference type="GO" id="GO:0006979">
    <property type="term" value="P:response to oxidative stress"/>
    <property type="evidence" value="ECO:0007669"/>
    <property type="project" value="TreeGrafter"/>
</dbReference>
<keyword evidence="6" id="KW-0679">Respiratory chain</keyword>
<dbReference type="CDD" id="cd20266">
    <property type="entry name" value="Complex1_LYR_NDUFA6_LYRM6"/>
    <property type="match status" value="1"/>
</dbReference>
<keyword evidence="5" id="KW-0813">Transport</keyword>
<keyword evidence="10" id="KW-0472">Membrane</keyword>
<sequence>MAASKAVQGLKHAKPILSVDRNDARRRVLNLYKAWYRQIPVICNEYHINKRPKDLNRYLRQQFDKNRNVKDLRVIDILVIKSLQDLHETKNWWKMANHVLYPLQESVNPKPTGFLSKFLEGHDP</sequence>
<organism evidence="14 15">
    <name type="scientific">Dreissena polymorpha</name>
    <name type="common">Zebra mussel</name>
    <name type="synonym">Mytilus polymorpha</name>
    <dbReference type="NCBI Taxonomy" id="45954"/>
    <lineage>
        <taxon>Eukaryota</taxon>
        <taxon>Metazoa</taxon>
        <taxon>Spiralia</taxon>
        <taxon>Lophotrochozoa</taxon>
        <taxon>Mollusca</taxon>
        <taxon>Bivalvia</taxon>
        <taxon>Autobranchia</taxon>
        <taxon>Heteroconchia</taxon>
        <taxon>Euheterodonta</taxon>
        <taxon>Imparidentia</taxon>
        <taxon>Neoheterodontei</taxon>
        <taxon>Myida</taxon>
        <taxon>Dreissenoidea</taxon>
        <taxon>Dreissenidae</taxon>
        <taxon>Dreissena</taxon>
    </lineage>
</organism>
<accession>A0A9D4LQA8</accession>
<evidence type="ECO:0000256" key="2">
    <source>
        <dbReference type="ARBA" id="ARBA00009508"/>
    </source>
</evidence>
<protein>
    <recommendedName>
        <fullName evidence="4">NADH dehydrogenase [ubiquinone] 1 alpha subcomplex subunit 6</fullName>
    </recommendedName>
    <alternativeName>
        <fullName evidence="11">Complex I-B14</fullName>
    </alternativeName>
    <alternativeName>
        <fullName evidence="12">NADH-ubiquinone oxidoreductase B14 subunit</fullName>
    </alternativeName>
</protein>
<gene>
    <name evidence="14" type="ORF">DPMN_025047</name>
</gene>
<dbReference type="InterPro" id="IPR016488">
    <property type="entry name" value="NADH_Ub_cplx-1_asu_su-6"/>
</dbReference>
<dbReference type="AlphaFoldDB" id="A0A9D4LQA8"/>
<evidence type="ECO:0000256" key="4">
    <source>
        <dbReference type="ARBA" id="ARBA00016386"/>
    </source>
</evidence>
<evidence type="ECO:0000256" key="5">
    <source>
        <dbReference type="ARBA" id="ARBA00022448"/>
    </source>
</evidence>
<evidence type="ECO:0000256" key="8">
    <source>
        <dbReference type="ARBA" id="ARBA00022982"/>
    </source>
</evidence>
<reference evidence="14" key="2">
    <citation type="submission" date="2020-11" db="EMBL/GenBank/DDBJ databases">
        <authorList>
            <person name="McCartney M.A."/>
            <person name="Auch B."/>
            <person name="Kono T."/>
            <person name="Mallez S."/>
            <person name="Becker A."/>
            <person name="Gohl D.M."/>
            <person name="Silverstein K.A.T."/>
            <person name="Koren S."/>
            <person name="Bechman K.B."/>
            <person name="Herman A."/>
            <person name="Abrahante J.E."/>
            <person name="Garbe J."/>
        </authorList>
    </citation>
    <scope>NUCLEOTIDE SEQUENCE</scope>
    <source>
        <strain evidence="14">Duluth1</strain>
        <tissue evidence="14">Whole animal</tissue>
    </source>
</reference>
<comment type="subunit">
    <text evidence="3">Mammalian complex I is composed of 45 different subunits.</text>
</comment>
<comment type="subcellular location">
    <subcellularLocation>
        <location evidence="1">Mitochondrion inner membrane</location>
        <topology evidence="1">Peripheral membrane protein</topology>
        <orientation evidence="1">Matrix side</orientation>
    </subcellularLocation>
</comment>
<evidence type="ECO:0000256" key="11">
    <source>
        <dbReference type="ARBA" id="ARBA00030213"/>
    </source>
</evidence>
<comment type="similarity">
    <text evidence="2">Belongs to the complex I LYR family.</text>
</comment>
<dbReference type="EMBL" id="JAIWYP010000002">
    <property type="protein sequence ID" value="KAH3862086.1"/>
    <property type="molecule type" value="Genomic_DNA"/>
</dbReference>
<dbReference type="PANTHER" id="PTHR12964">
    <property type="entry name" value="NADH-UBIQUINONE OXIDOREDUCTASE B14 SUBUNIT"/>
    <property type="match status" value="1"/>
</dbReference>
<dbReference type="PANTHER" id="PTHR12964:SF0">
    <property type="entry name" value="NADH DEHYDROGENASE [UBIQUINONE] 1 ALPHA SUBCOMPLEX SUBUNIT 6"/>
    <property type="match status" value="1"/>
</dbReference>
<evidence type="ECO:0000256" key="6">
    <source>
        <dbReference type="ARBA" id="ARBA00022660"/>
    </source>
</evidence>
<dbReference type="GO" id="GO:0005743">
    <property type="term" value="C:mitochondrial inner membrane"/>
    <property type="evidence" value="ECO:0007669"/>
    <property type="project" value="UniProtKB-SubCell"/>
</dbReference>
<keyword evidence="9" id="KW-0496">Mitochondrion</keyword>
<evidence type="ECO:0000313" key="15">
    <source>
        <dbReference type="Proteomes" id="UP000828390"/>
    </source>
</evidence>
<name>A0A9D4LQA8_DREPO</name>
<evidence type="ECO:0000256" key="9">
    <source>
        <dbReference type="ARBA" id="ARBA00023128"/>
    </source>
</evidence>
<reference evidence="14" key="1">
    <citation type="journal article" date="2019" name="bioRxiv">
        <title>The Genome of the Zebra Mussel, Dreissena polymorpha: A Resource for Invasive Species Research.</title>
        <authorList>
            <person name="McCartney M.A."/>
            <person name="Auch B."/>
            <person name="Kono T."/>
            <person name="Mallez S."/>
            <person name="Zhang Y."/>
            <person name="Obille A."/>
            <person name="Becker A."/>
            <person name="Abrahante J.E."/>
            <person name="Garbe J."/>
            <person name="Badalamenti J.P."/>
            <person name="Herman A."/>
            <person name="Mangelson H."/>
            <person name="Liachko I."/>
            <person name="Sullivan S."/>
            <person name="Sone E.D."/>
            <person name="Koren S."/>
            <person name="Silverstein K.A.T."/>
            <person name="Beckman K.B."/>
            <person name="Gohl D.M."/>
        </authorList>
    </citation>
    <scope>NUCLEOTIDE SEQUENCE</scope>
    <source>
        <strain evidence="14">Duluth1</strain>
        <tissue evidence="14">Whole animal</tissue>
    </source>
</reference>
<keyword evidence="7" id="KW-0999">Mitochondrion inner membrane</keyword>
<comment type="function">
    <text evidence="13">Accessory subunit of the mitochondrial membrane respiratory chain NADH dehydrogenase (Complex I), that is believed to be not involved in catalysis. Required for proper complex I assembly. Complex I functions in the transfer of electrons from NADH to the respiratory chain. The immediate electron acceptor for the enzyme is believed to be ubiquinone.</text>
</comment>
<comment type="caution">
    <text evidence="14">The sequence shown here is derived from an EMBL/GenBank/DDBJ whole genome shotgun (WGS) entry which is preliminary data.</text>
</comment>
<evidence type="ECO:0000256" key="3">
    <source>
        <dbReference type="ARBA" id="ARBA00011790"/>
    </source>
</evidence>